<dbReference type="CDD" id="cd06257">
    <property type="entry name" value="DnaJ"/>
    <property type="match status" value="1"/>
</dbReference>
<dbReference type="PROSITE" id="PS00893">
    <property type="entry name" value="NUDIX_BOX"/>
    <property type="match status" value="1"/>
</dbReference>
<feature type="region of interest" description="Disordered" evidence="2">
    <location>
        <begin position="197"/>
        <end position="228"/>
    </location>
</feature>
<evidence type="ECO:0000256" key="2">
    <source>
        <dbReference type="SAM" id="MobiDB-lite"/>
    </source>
</evidence>
<evidence type="ECO:0000256" key="1">
    <source>
        <dbReference type="ARBA" id="ARBA00022801"/>
    </source>
</evidence>
<sequence>MRIIRNKHYENDDEKDVDDEVWCVVGRKFEFCRGGTLLWLVEALTIEEVLFRCHCHTVEEERKEGNTYISGEKENVRSKCEIILERKEQLVELSQKKGRVPSIDRGGSKRRTRIAEKMSSAIFKASTSNNLHFSLRAALFHSTPPLQRKRRNFWDTRGNNHNSRKFRRMQAKHRVMNSINDYAESLFQSWKQGIEQDELPSSQDPSWFRKKQNFDGGSGRYRNGKQGSNHRYRRDPLFCEDDFDVETIFRSAFGGNRFFYWSFINEENPQWSRSERFSNFGRSWNWRHRSENDYDSSSECDSSGSDLTTDRIALGLSASGPLKLEDVKNAYRACALKWHPDRHQGSRKGNVRHIKFCQWCGGSTKHDIPEGEEKLRAICTVCGKIAYQNPKMIVGCLVEHDNKVLLCKRNIQPSHGLWTLPAGYLEIGESAVDGAIRETREEANADVEVISPFAQLDIPLIGQIYLIFLARLKKPHFSPGPESSACQLFPLDDIPFDSLSFSSMVVTLSLYVEDIKTGKLKFHYGTINKRPGTSPSDIRAYTLDHHMQS</sequence>
<dbReference type="PANTHER" id="PTHR43222:SF2">
    <property type="entry name" value="NUDIX HYDROLASE 23, CHLOROPLASTIC"/>
    <property type="match status" value="1"/>
</dbReference>
<dbReference type="Gene3D" id="2.20.70.10">
    <property type="match status" value="1"/>
</dbReference>
<name>A0A4D6M9W0_VIGUN</name>
<dbReference type="Gene3D" id="3.90.79.10">
    <property type="entry name" value="Nucleoside Triphosphate Pyrophosphohydrolase"/>
    <property type="match status" value="1"/>
</dbReference>
<dbReference type="PANTHER" id="PTHR43222">
    <property type="entry name" value="NUDIX HYDROLASE 23"/>
    <property type="match status" value="1"/>
</dbReference>
<dbReference type="Pfam" id="PF14803">
    <property type="entry name" value="Zn_ribbon_Nudix"/>
    <property type="match status" value="1"/>
</dbReference>
<dbReference type="PROSITE" id="PS51462">
    <property type="entry name" value="NUDIX"/>
    <property type="match status" value="1"/>
</dbReference>
<dbReference type="InterPro" id="IPR015797">
    <property type="entry name" value="NUDIX_hydrolase-like_dom_sf"/>
</dbReference>
<dbReference type="InterPro" id="IPR000086">
    <property type="entry name" value="NUDIX_hydrolase_dom"/>
</dbReference>
<dbReference type="Proteomes" id="UP000501690">
    <property type="component" value="Linkage Group LG6"/>
</dbReference>
<gene>
    <name evidence="4" type="ORF">DEO72_LG6g2230</name>
</gene>
<dbReference type="SUPFAM" id="SSF55811">
    <property type="entry name" value="Nudix"/>
    <property type="match status" value="1"/>
</dbReference>
<dbReference type="AlphaFoldDB" id="A0A4D6M9W0"/>
<protein>
    <submittedName>
        <fullName evidence="4">Nudix hydrolase</fullName>
    </submittedName>
</protein>
<dbReference type="InterPro" id="IPR020084">
    <property type="entry name" value="NUDIX_hydrolase_CS"/>
</dbReference>
<evidence type="ECO:0000259" key="3">
    <source>
        <dbReference type="PROSITE" id="PS51462"/>
    </source>
</evidence>
<dbReference type="InterPro" id="IPR001623">
    <property type="entry name" value="DnaJ_domain"/>
</dbReference>
<dbReference type="Gene3D" id="1.10.287.110">
    <property type="entry name" value="DnaJ domain"/>
    <property type="match status" value="1"/>
</dbReference>
<dbReference type="SUPFAM" id="SSF46565">
    <property type="entry name" value="Chaperone J-domain"/>
    <property type="match status" value="1"/>
</dbReference>
<keyword evidence="1 4" id="KW-0378">Hydrolase</keyword>
<organism evidence="4 5">
    <name type="scientific">Vigna unguiculata</name>
    <name type="common">Cowpea</name>
    <dbReference type="NCBI Taxonomy" id="3917"/>
    <lineage>
        <taxon>Eukaryota</taxon>
        <taxon>Viridiplantae</taxon>
        <taxon>Streptophyta</taxon>
        <taxon>Embryophyta</taxon>
        <taxon>Tracheophyta</taxon>
        <taxon>Spermatophyta</taxon>
        <taxon>Magnoliopsida</taxon>
        <taxon>eudicotyledons</taxon>
        <taxon>Gunneridae</taxon>
        <taxon>Pentapetalae</taxon>
        <taxon>rosids</taxon>
        <taxon>fabids</taxon>
        <taxon>Fabales</taxon>
        <taxon>Fabaceae</taxon>
        <taxon>Papilionoideae</taxon>
        <taxon>50 kb inversion clade</taxon>
        <taxon>NPAAA clade</taxon>
        <taxon>indigoferoid/millettioid clade</taxon>
        <taxon>Phaseoleae</taxon>
        <taxon>Vigna</taxon>
    </lineage>
</organism>
<dbReference type="CDD" id="cd04511">
    <property type="entry name" value="NUDIX_Hydrolase"/>
    <property type="match status" value="1"/>
</dbReference>
<evidence type="ECO:0000313" key="4">
    <source>
        <dbReference type="EMBL" id="QCD97520.1"/>
    </source>
</evidence>
<keyword evidence="5" id="KW-1185">Reference proteome</keyword>
<evidence type="ECO:0000313" key="5">
    <source>
        <dbReference type="Proteomes" id="UP000501690"/>
    </source>
</evidence>
<dbReference type="EMBL" id="CP039350">
    <property type="protein sequence ID" value="QCD97520.1"/>
    <property type="molecule type" value="Genomic_DNA"/>
</dbReference>
<dbReference type="GO" id="GO:0016787">
    <property type="term" value="F:hydrolase activity"/>
    <property type="evidence" value="ECO:0007669"/>
    <property type="project" value="UniProtKB-KW"/>
</dbReference>
<dbReference type="InterPro" id="IPR036869">
    <property type="entry name" value="J_dom_sf"/>
</dbReference>
<accession>A0A4D6M9W0</accession>
<dbReference type="Pfam" id="PF00293">
    <property type="entry name" value="NUDIX"/>
    <property type="match status" value="1"/>
</dbReference>
<feature type="domain" description="Nudix hydrolase" evidence="3">
    <location>
        <begin position="389"/>
        <end position="512"/>
    </location>
</feature>
<dbReference type="InterPro" id="IPR029401">
    <property type="entry name" value="Nudix_N"/>
</dbReference>
<proteinExistence type="predicted"/>
<reference evidence="4 5" key="1">
    <citation type="submission" date="2019-04" db="EMBL/GenBank/DDBJ databases">
        <title>An improved genome assembly and genetic linkage map for asparagus bean, Vigna unguiculata ssp. sesquipedialis.</title>
        <authorList>
            <person name="Xia Q."/>
            <person name="Zhang R."/>
            <person name="Dong Y."/>
        </authorList>
    </citation>
    <scope>NUCLEOTIDE SEQUENCE [LARGE SCALE GENOMIC DNA]</scope>
    <source>
        <tissue evidence="4">Leaf</tissue>
    </source>
</reference>